<dbReference type="InterPro" id="IPR012337">
    <property type="entry name" value="RNaseH-like_sf"/>
</dbReference>
<organism evidence="1 2">
    <name type="scientific">Prunus persica</name>
    <name type="common">Peach</name>
    <name type="synonym">Amygdalus persica</name>
    <dbReference type="NCBI Taxonomy" id="3760"/>
    <lineage>
        <taxon>Eukaryota</taxon>
        <taxon>Viridiplantae</taxon>
        <taxon>Streptophyta</taxon>
        <taxon>Embryophyta</taxon>
        <taxon>Tracheophyta</taxon>
        <taxon>Spermatophyta</taxon>
        <taxon>Magnoliopsida</taxon>
        <taxon>eudicotyledons</taxon>
        <taxon>Gunneridae</taxon>
        <taxon>Pentapetalae</taxon>
        <taxon>rosids</taxon>
        <taxon>fabids</taxon>
        <taxon>Rosales</taxon>
        <taxon>Rosaceae</taxon>
        <taxon>Amygdaloideae</taxon>
        <taxon>Amygdaleae</taxon>
        <taxon>Prunus</taxon>
    </lineage>
</organism>
<sequence>MDDKENNSIEKPGTTEGGVGVVVRDSTGKFVAGCATKLTNVFSTPQVEALAARTGTILAMERGYQNVVFESDALQIFTALRNHSIDRSVIGPVVEDTKSLLTQITGEGFTHIRRTANGVAHRLARFALHIGGSFYWLEEPPDFISDILYEDCNS</sequence>
<reference evidence="1 2" key="1">
    <citation type="journal article" date="2013" name="Nat. Genet.">
        <title>The high-quality draft genome of peach (Prunus persica) identifies unique patterns of genetic diversity, domestication and genome evolution.</title>
        <authorList>
            <consortium name="International Peach Genome Initiative"/>
            <person name="Verde I."/>
            <person name="Abbott A.G."/>
            <person name="Scalabrin S."/>
            <person name="Jung S."/>
            <person name="Shu S."/>
            <person name="Marroni F."/>
            <person name="Zhebentyayeva T."/>
            <person name="Dettori M.T."/>
            <person name="Grimwood J."/>
            <person name="Cattonaro F."/>
            <person name="Zuccolo A."/>
            <person name="Rossini L."/>
            <person name="Jenkins J."/>
            <person name="Vendramin E."/>
            <person name="Meisel L.A."/>
            <person name="Decroocq V."/>
            <person name="Sosinski B."/>
            <person name="Prochnik S."/>
            <person name="Mitros T."/>
            <person name="Policriti A."/>
            <person name="Cipriani G."/>
            <person name="Dondini L."/>
            <person name="Ficklin S."/>
            <person name="Goodstein D.M."/>
            <person name="Xuan P."/>
            <person name="Del Fabbro C."/>
            <person name="Aramini V."/>
            <person name="Copetti D."/>
            <person name="Gonzalez S."/>
            <person name="Horner D.S."/>
            <person name="Falchi R."/>
            <person name="Lucas S."/>
            <person name="Mica E."/>
            <person name="Maldonado J."/>
            <person name="Lazzari B."/>
            <person name="Bielenberg D."/>
            <person name="Pirona R."/>
            <person name="Miculan M."/>
            <person name="Barakat A."/>
            <person name="Testolin R."/>
            <person name="Stella A."/>
            <person name="Tartarini S."/>
            <person name="Tonutti P."/>
            <person name="Arus P."/>
            <person name="Orellana A."/>
            <person name="Wells C."/>
            <person name="Main D."/>
            <person name="Vizzotto G."/>
            <person name="Silva H."/>
            <person name="Salamini F."/>
            <person name="Schmutz J."/>
            <person name="Morgante M."/>
            <person name="Rokhsar D.S."/>
        </authorList>
    </citation>
    <scope>NUCLEOTIDE SEQUENCE [LARGE SCALE GENOMIC DNA]</scope>
    <source>
        <strain evidence="2">cv. Nemared</strain>
    </source>
</reference>
<dbReference type="AlphaFoldDB" id="M5XH60"/>
<name>M5XH60_PRUPE</name>
<dbReference type="InterPro" id="IPR002156">
    <property type="entry name" value="RNaseH_domain"/>
</dbReference>
<gene>
    <name evidence="1" type="ORF">PRUPE_1G179300</name>
</gene>
<evidence type="ECO:0000313" key="2">
    <source>
        <dbReference type="Proteomes" id="UP000006882"/>
    </source>
</evidence>
<dbReference type="Gramene" id="ONI29073">
    <property type="protein sequence ID" value="ONI29073"/>
    <property type="gene ID" value="PRUPE_1G179300"/>
</dbReference>
<accession>M5XH60</accession>
<dbReference type="GO" id="GO:0003676">
    <property type="term" value="F:nucleic acid binding"/>
    <property type="evidence" value="ECO:0007669"/>
    <property type="project" value="InterPro"/>
</dbReference>
<dbReference type="PANTHER" id="PTHR47074">
    <property type="entry name" value="BNAC02G40300D PROTEIN"/>
    <property type="match status" value="1"/>
</dbReference>
<dbReference type="OMA" id="YESIMLE"/>
<dbReference type="InterPro" id="IPR036397">
    <property type="entry name" value="RNaseH_sf"/>
</dbReference>
<dbReference type="GO" id="GO:0004523">
    <property type="term" value="F:RNA-DNA hybrid ribonuclease activity"/>
    <property type="evidence" value="ECO:0007669"/>
    <property type="project" value="InterPro"/>
</dbReference>
<dbReference type="eggNOG" id="ENOG502SXH1">
    <property type="taxonomic scope" value="Eukaryota"/>
</dbReference>
<dbReference type="Proteomes" id="UP000006882">
    <property type="component" value="Chromosome G1"/>
</dbReference>
<dbReference type="InterPro" id="IPR044730">
    <property type="entry name" value="RNase_H-like_dom_plant"/>
</dbReference>
<dbReference type="EMBL" id="CM007651">
    <property type="protein sequence ID" value="ONI29073.1"/>
    <property type="molecule type" value="Genomic_DNA"/>
</dbReference>
<dbReference type="SUPFAM" id="SSF53098">
    <property type="entry name" value="Ribonuclease H-like"/>
    <property type="match status" value="1"/>
</dbReference>
<dbReference type="HOGENOM" id="CLU_000680_14_6_1"/>
<keyword evidence="2" id="KW-1185">Reference proteome</keyword>
<dbReference type="InterPro" id="IPR052929">
    <property type="entry name" value="RNase_H-like_EbsB-rel"/>
</dbReference>
<protein>
    <submittedName>
        <fullName evidence="1">Uncharacterized protein</fullName>
    </submittedName>
</protein>
<dbReference type="Gene3D" id="3.30.420.10">
    <property type="entry name" value="Ribonuclease H-like superfamily/Ribonuclease H"/>
    <property type="match status" value="1"/>
</dbReference>
<proteinExistence type="predicted"/>
<dbReference type="Pfam" id="PF13456">
    <property type="entry name" value="RVT_3"/>
    <property type="match status" value="1"/>
</dbReference>
<dbReference type="CDD" id="cd06222">
    <property type="entry name" value="RNase_H_like"/>
    <property type="match status" value="1"/>
</dbReference>
<dbReference type="PANTHER" id="PTHR47074:SF79">
    <property type="entry name" value="PUTATIVE-RELATED"/>
    <property type="match status" value="1"/>
</dbReference>
<evidence type="ECO:0000313" key="1">
    <source>
        <dbReference type="EMBL" id="ONI29073.1"/>
    </source>
</evidence>